<evidence type="ECO:0000313" key="2">
    <source>
        <dbReference type="Proteomes" id="UP000194761"/>
    </source>
</evidence>
<dbReference type="Proteomes" id="UP000194761">
    <property type="component" value="Unassembled WGS sequence"/>
</dbReference>
<comment type="caution">
    <text evidence="1">The sequence shown here is derived from an EMBL/GenBank/DDBJ whole genome shotgun (WGS) entry which is preliminary data.</text>
</comment>
<evidence type="ECO:0000313" key="1">
    <source>
        <dbReference type="EMBL" id="OUC99787.1"/>
    </source>
</evidence>
<protein>
    <submittedName>
        <fullName evidence="1">Uncharacterized protein</fullName>
    </submittedName>
</protein>
<proteinExistence type="predicted"/>
<name>A0A243RX53_9ACTN</name>
<dbReference type="EMBL" id="NGFP01000004">
    <property type="protein sequence ID" value="OUC99787.1"/>
    <property type="molecule type" value="Genomic_DNA"/>
</dbReference>
<keyword evidence="2" id="KW-1185">Reference proteome</keyword>
<accession>A0A243RX53</accession>
<dbReference type="AlphaFoldDB" id="A0A243RX53"/>
<reference evidence="1 2" key="1">
    <citation type="submission" date="2017-05" db="EMBL/GenBank/DDBJ databases">
        <title>Biotechnological potential of actinobacteria isolated from South African environments.</title>
        <authorList>
            <person name="Le Roes-Hill M."/>
            <person name="Prins A."/>
            <person name="Durrell K.A."/>
        </authorList>
    </citation>
    <scope>NUCLEOTIDE SEQUENCE [LARGE SCALE GENOMIC DNA]</scope>
    <source>
        <strain evidence="1">M26</strain>
    </source>
</reference>
<organism evidence="1 2">
    <name type="scientific">Streptosporangium minutum</name>
    <dbReference type="NCBI Taxonomy" id="569862"/>
    <lineage>
        <taxon>Bacteria</taxon>
        <taxon>Bacillati</taxon>
        <taxon>Actinomycetota</taxon>
        <taxon>Actinomycetes</taxon>
        <taxon>Streptosporangiales</taxon>
        <taxon>Streptosporangiaceae</taxon>
        <taxon>Streptosporangium</taxon>
    </lineage>
</organism>
<sequence length="650" mass="72822">MISLQKLNGATAGRDWFSGPVNHVSDGASAYGAGRDLYYNVVSSESLPVQTAPVREEHVQRIRGCLVVTESQITLTSLLADEPLLLLRGSPNTGRTTTAIAALLDVAKSCHRLMIKEDPGQVSAAHLERGAGYFLLADESPWVSRLEEVADQLSAVAVRSECRIIILARPSCDLPHRVVDHVQPVADDVFRKAFIHRLGDPNAWDAHQLDKYDIAVRLSGCQPVEAIHLAAWLADGVQQNRDIAELFKEQPLFTHKRFREHLDEVPTRSGRCFLVSSAVLHGLPEPVVSAAALDLSRQIHEESQEDDETDDTPIWERLENWLSYSGISMVSSDRRGEGRRVQLRDELVPLLLPMIWEELPGVRQHLYTWLHRLGESPDEYVRIKVAHAVGLLTTCDFDQVEKEFLDKWSRDSKIMPKQLAAWALEAAASDPGIRDRVDALLSRWAYLGPYDRRTTAAIAYGSQTAIRNLDKVLTSFRQITRSTKGYWLCDAVARSTADIYAMDTARPIVAELARWARGDAFGGQLSAALALVRLGALLHDGARPALPDHCDQADLIALWSRSLELSLSTDEMAGRKSSLASQLWQLFADWMKEWDRRPSLRPVLEGVFSTAGTGSLQQRRTYQLYLLVWRQKRVVSTPLFHYLIRILKDG</sequence>
<gene>
    <name evidence="1" type="ORF">CA984_01730</name>
</gene>